<protein>
    <recommendedName>
        <fullName evidence="4">Competence protein ComB</fullName>
    </recommendedName>
</protein>
<comment type="caution">
    <text evidence="2">The sequence shown here is derived from an EMBL/GenBank/DDBJ whole genome shotgun (WGS) entry which is preliminary data.</text>
</comment>
<name>A0A9X4G2E4_ACTEU</name>
<proteinExistence type="predicted"/>
<feature type="transmembrane region" description="Helical" evidence="1">
    <location>
        <begin position="24"/>
        <end position="43"/>
    </location>
</feature>
<keyword evidence="1" id="KW-1133">Transmembrane helix</keyword>
<keyword evidence="3" id="KW-1185">Reference proteome</keyword>
<keyword evidence="1" id="KW-0812">Transmembrane</keyword>
<evidence type="ECO:0000313" key="3">
    <source>
        <dbReference type="Proteomes" id="UP001142444"/>
    </source>
</evidence>
<organism evidence="2 3">
    <name type="scientific">Actinobacillus equuli subsp. equuli</name>
    <dbReference type="NCBI Taxonomy" id="202947"/>
    <lineage>
        <taxon>Bacteria</taxon>
        <taxon>Pseudomonadati</taxon>
        <taxon>Pseudomonadota</taxon>
        <taxon>Gammaproteobacteria</taxon>
        <taxon>Pasteurellales</taxon>
        <taxon>Pasteurellaceae</taxon>
        <taxon>Actinobacillus</taxon>
    </lineage>
</organism>
<reference evidence="2" key="1">
    <citation type="submission" date="2022-11" db="EMBL/GenBank/DDBJ databases">
        <authorList>
            <person name="Kamali M."/>
            <person name="Peak L."/>
            <person name="Go Y.Y."/>
            <person name="Balasuriya U.B.R."/>
            <person name="Carossino M."/>
        </authorList>
    </citation>
    <scope>NUCLEOTIDE SEQUENCE</scope>
    <source>
        <strain evidence="2">4524</strain>
    </source>
</reference>
<reference evidence="2" key="2">
    <citation type="journal article" date="2023" name="Pathogens">
        <title>Pathological Features and Genomic Characterization of an Actinobacillus equuli subsp. equuli Bearing Unique Virulence-Associated Genes from an Adult Horse with Pleuropneumonia.</title>
        <authorList>
            <person name="Kamali M."/>
            <person name="Carossino M."/>
            <person name="Del Piero F."/>
            <person name="Peak L."/>
            <person name="Mitchell M.S."/>
            <person name="Willette J."/>
            <person name="Baker R."/>
            <person name="Li F."/>
            <person name="Kenez A."/>
            <person name="Balasuriya U.B.R."/>
            <person name="Go Y.Y."/>
        </authorList>
    </citation>
    <scope>NUCLEOTIDE SEQUENCE</scope>
    <source>
        <strain evidence="2">4524</strain>
    </source>
</reference>
<dbReference type="RefSeq" id="WP_275217127.1">
    <property type="nucleotide sequence ID" value="NZ_JAPHVQ010000001.1"/>
</dbReference>
<gene>
    <name evidence="2" type="ORF">OQ257_01390</name>
</gene>
<evidence type="ECO:0008006" key="4">
    <source>
        <dbReference type="Google" id="ProtNLM"/>
    </source>
</evidence>
<sequence length="173" mass="20092">MEWRGINLTDFRVKRWRQKIYRQCYGLLSIGMAATGLAMYLQLSALQIADKNRPLISHNQQLKTELEQLNRKLEQGRNLSVTHTSEALTEKQVIAFLDLLQHLPLTQGGVDVVTLEYHDVPSMTVVGRLMESTQFEQLEKYLSEHKAFKFSLVNFQINEQNQVEFSLNIVLRE</sequence>
<evidence type="ECO:0000256" key="1">
    <source>
        <dbReference type="SAM" id="Phobius"/>
    </source>
</evidence>
<keyword evidence="1" id="KW-0472">Membrane</keyword>
<evidence type="ECO:0000313" key="2">
    <source>
        <dbReference type="EMBL" id="MDE8033828.1"/>
    </source>
</evidence>
<dbReference type="EMBL" id="JAPHVQ010000001">
    <property type="protein sequence ID" value="MDE8033828.1"/>
    <property type="molecule type" value="Genomic_DNA"/>
</dbReference>
<dbReference type="Proteomes" id="UP001142444">
    <property type="component" value="Unassembled WGS sequence"/>
</dbReference>
<dbReference type="AlphaFoldDB" id="A0A9X4G2E4"/>
<accession>A0A9X4G2E4</accession>